<organism evidence="16 17">
    <name type="scientific">Psychromonas marina</name>
    <dbReference type="NCBI Taxonomy" id="88364"/>
    <lineage>
        <taxon>Bacteria</taxon>
        <taxon>Pseudomonadati</taxon>
        <taxon>Pseudomonadota</taxon>
        <taxon>Gammaproteobacteria</taxon>
        <taxon>Alteromonadales</taxon>
        <taxon>Psychromonadaceae</taxon>
        <taxon>Psychromonas</taxon>
    </lineage>
</organism>
<feature type="transmembrane region" description="Helical" evidence="14">
    <location>
        <begin position="12"/>
        <end position="32"/>
    </location>
</feature>
<keyword evidence="11 14" id="KW-1133">Transmembrane helix</keyword>
<dbReference type="CDD" id="cd00082">
    <property type="entry name" value="HisKA"/>
    <property type="match status" value="1"/>
</dbReference>
<proteinExistence type="predicted"/>
<dbReference type="SUPFAM" id="SSF47384">
    <property type="entry name" value="Homodimeric domain of signal transducing histidine kinase"/>
    <property type="match status" value="1"/>
</dbReference>
<dbReference type="Gene3D" id="3.30.450.20">
    <property type="entry name" value="PAS domain"/>
    <property type="match status" value="2"/>
</dbReference>
<evidence type="ECO:0000256" key="13">
    <source>
        <dbReference type="ARBA" id="ARBA00023136"/>
    </source>
</evidence>
<evidence type="ECO:0000256" key="11">
    <source>
        <dbReference type="ARBA" id="ARBA00022989"/>
    </source>
</evidence>
<dbReference type="SUPFAM" id="SSF55874">
    <property type="entry name" value="ATPase domain of HSP90 chaperone/DNA topoisomerase II/histidine kinase"/>
    <property type="match status" value="1"/>
</dbReference>
<evidence type="ECO:0000256" key="9">
    <source>
        <dbReference type="ARBA" id="ARBA00022777"/>
    </source>
</evidence>
<gene>
    <name evidence="16" type="ORF">GCM10007916_09790</name>
</gene>
<dbReference type="Pfam" id="PF00512">
    <property type="entry name" value="HisKA"/>
    <property type="match status" value="1"/>
</dbReference>
<evidence type="ECO:0000256" key="3">
    <source>
        <dbReference type="ARBA" id="ARBA00012438"/>
    </source>
</evidence>
<dbReference type="Pfam" id="PF02518">
    <property type="entry name" value="HATPase_c"/>
    <property type="match status" value="1"/>
</dbReference>
<dbReference type="RefSeq" id="WP_284203037.1">
    <property type="nucleotide sequence ID" value="NZ_BSPQ01000002.1"/>
</dbReference>
<sequence length="600" mass="67971">MPLKTFSQGRRITLIWLFLYCLTLVASVHWLWQFSYQQLQTQNQQQLDRFSRHLESQLGHYAYIPQLLSHQEIVIKALQLADNSAQLELTNRHLASVNNIIGSSDTYLLDATGTTIAASNWLTATTFIGNNFAFRPYFQDAKQGLRGRYFALGSTSGKRGYYFSYPVIYAAEVIGVIVVKMDMSSIEKDWLGKEQLFLVTDSNDVVFISSEKKWLFNSLSPLSDNIKEELLKSRRYLDSAINSLSTKGDFSENSTLLSVQNKHYLSLINDTSREGWNIRVLAPITPILFNISMLIMFISLLYMLLYLITTLIKQKQTRQEEQVLAEVKAKQQLEFTVMQRTSALQAEIEERHKAERALRSTQKELIQSAKLALLGQLSTSISHELNNPLAAIRSYAENAVTFLQRDNLEMVESNLSRIIFLTERMAKISAQLKSFARKSDGQLHIISLQPVILAAHELLKPQFKASQTTLTMQLPEQPIEVKAEPIQLEQIIVNLLSNAMQAMQKSEHKQVEITLTIEANIAIIKVLDRGTGINKTDLPHLFEPFFTTKETGLGLGLSISQQIITNMQGKLSARNRHSQGAVFSISLPIAKQKNTNKETL</sequence>
<keyword evidence="4" id="KW-1003">Cell membrane</keyword>
<keyword evidence="12" id="KW-0902">Two-component regulatory system</keyword>
<feature type="transmembrane region" description="Helical" evidence="14">
    <location>
        <begin position="287"/>
        <end position="308"/>
    </location>
</feature>
<dbReference type="SMART" id="SM00387">
    <property type="entry name" value="HATPase_c"/>
    <property type="match status" value="1"/>
</dbReference>
<keyword evidence="17" id="KW-1185">Reference proteome</keyword>
<evidence type="ECO:0000256" key="14">
    <source>
        <dbReference type="SAM" id="Phobius"/>
    </source>
</evidence>
<keyword evidence="8" id="KW-0547">Nucleotide-binding</keyword>
<protein>
    <recommendedName>
        <fullName evidence="3">histidine kinase</fullName>
        <ecNumber evidence="3">2.7.13.3</ecNumber>
    </recommendedName>
</protein>
<keyword evidence="13 14" id="KW-0472">Membrane</keyword>
<dbReference type="InterPro" id="IPR036890">
    <property type="entry name" value="HATPase_C_sf"/>
</dbReference>
<evidence type="ECO:0000256" key="8">
    <source>
        <dbReference type="ARBA" id="ARBA00022741"/>
    </source>
</evidence>
<dbReference type="CDD" id="cd12914">
    <property type="entry name" value="PDC1_DGC_like"/>
    <property type="match status" value="1"/>
</dbReference>
<dbReference type="InterPro" id="IPR004358">
    <property type="entry name" value="Sig_transdc_His_kin-like_C"/>
</dbReference>
<keyword evidence="5" id="KW-0597">Phosphoprotein</keyword>
<evidence type="ECO:0000259" key="15">
    <source>
        <dbReference type="PROSITE" id="PS50109"/>
    </source>
</evidence>
<dbReference type="InterPro" id="IPR005467">
    <property type="entry name" value="His_kinase_dom"/>
</dbReference>
<keyword evidence="7 14" id="KW-0812">Transmembrane</keyword>
<name>A0ABQ6DXT8_9GAMM</name>
<dbReference type="SMART" id="SM00388">
    <property type="entry name" value="HisKA"/>
    <property type="match status" value="1"/>
</dbReference>
<evidence type="ECO:0000313" key="17">
    <source>
        <dbReference type="Proteomes" id="UP001157353"/>
    </source>
</evidence>
<dbReference type="PIRSF" id="PIRSF036431">
    <property type="entry name" value="STHK_DctB"/>
    <property type="match status" value="1"/>
</dbReference>
<evidence type="ECO:0000256" key="12">
    <source>
        <dbReference type="ARBA" id="ARBA00023012"/>
    </source>
</evidence>
<dbReference type="InterPro" id="IPR017055">
    <property type="entry name" value="Sig_transdc_His_kinase_DctB"/>
</dbReference>
<dbReference type="PRINTS" id="PR00344">
    <property type="entry name" value="BCTRLSENSOR"/>
</dbReference>
<dbReference type="InterPro" id="IPR003661">
    <property type="entry name" value="HisK_dim/P_dom"/>
</dbReference>
<feature type="domain" description="Histidine kinase" evidence="15">
    <location>
        <begin position="380"/>
        <end position="591"/>
    </location>
</feature>
<evidence type="ECO:0000256" key="7">
    <source>
        <dbReference type="ARBA" id="ARBA00022692"/>
    </source>
</evidence>
<reference evidence="17" key="1">
    <citation type="journal article" date="2019" name="Int. J. Syst. Evol. Microbiol.">
        <title>The Global Catalogue of Microorganisms (GCM) 10K type strain sequencing project: providing services to taxonomists for standard genome sequencing and annotation.</title>
        <authorList>
            <consortium name="The Broad Institute Genomics Platform"/>
            <consortium name="The Broad Institute Genome Sequencing Center for Infectious Disease"/>
            <person name="Wu L."/>
            <person name="Ma J."/>
        </authorList>
    </citation>
    <scope>NUCLEOTIDE SEQUENCE [LARGE SCALE GENOMIC DNA]</scope>
    <source>
        <strain evidence="17">NBRC 103166</strain>
    </source>
</reference>
<dbReference type="PANTHER" id="PTHR43065:SF46">
    <property type="entry name" value="C4-DICARBOXYLATE TRANSPORT SENSOR PROTEIN DCTB"/>
    <property type="match status" value="1"/>
</dbReference>
<evidence type="ECO:0000256" key="1">
    <source>
        <dbReference type="ARBA" id="ARBA00000085"/>
    </source>
</evidence>
<comment type="caution">
    <text evidence="16">The sequence shown here is derived from an EMBL/GenBank/DDBJ whole genome shotgun (WGS) entry which is preliminary data.</text>
</comment>
<comment type="catalytic activity">
    <reaction evidence="1">
        <text>ATP + protein L-histidine = ADP + protein N-phospho-L-histidine.</text>
        <dbReference type="EC" id="2.7.13.3"/>
    </reaction>
</comment>
<dbReference type="InterPro" id="IPR033479">
    <property type="entry name" value="dCache_1"/>
</dbReference>
<dbReference type="Proteomes" id="UP001157353">
    <property type="component" value="Unassembled WGS sequence"/>
</dbReference>
<dbReference type="PANTHER" id="PTHR43065">
    <property type="entry name" value="SENSOR HISTIDINE KINASE"/>
    <property type="match status" value="1"/>
</dbReference>
<dbReference type="InterPro" id="IPR036097">
    <property type="entry name" value="HisK_dim/P_sf"/>
</dbReference>
<dbReference type="Gene3D" id="3.30.565.10">
    <property type="entry name" value="Histidine kinase-like ATPase, C-terminal domain"/>
    <property type="match status" value="1"/>
</dbReference>
<keyword evidence="10" id="KW-0067">ATP-binding</keyword>
<dbReference type="InterPro" id="IPR003594">
    <property type="entry name" value="HATPase_dom"/>
</dbReference>
<evidence type="ECO:0000256" key="4">
    <source>
        <dbReference type="ARBA" id="ARBA00022475"/>
    </source>
</evidence>
<dbReference type="SUPFAM" id="SSF103190">
    <property type="entry name" value="Sensory domain-like"/>
    <property type="match status" value="1"/>
</dbReference>
<evidence type="ECO:0000256" key="10">
    <source>
        <dbReference type="ARBA" id="ARBA00022840"/>
    </source>
</evidence>
<dbReference type="Gene3D" id="1.10.287.130">
    <property type="match status" value="1"/>
</dbReference>
<evidence type="ECO:0000256" key="2">
    <source>
        <dbReference type="ARBA" id="ARBA00004651"/>
    </source>
</evidence>
<evidence type="ECO:0000256" key="6">
    <source>
        <dbReference type="ARBA" id="ARBA00022679"/>
    </source>
</evidence>
<keyword evidence="9" id="KW-0418">Kinase</keyword>
<evidence type="ECO:0000313" key="16">
    <source>
        <dbReference type="EMBL" id="GLS89912.1"/>
    </source>
</evidence>
<keyword evidence="6" id="KW-0808">Transferase</keyword>
<evidence type="ECO:0000256" key="5">
    <source>
        <dbReference type="ARBA" id="ARBA00022553"/>
    </source>
</evidence>
<dbReference type="PROSITE" id="PS50109">
    <property type="entry name" value="HIS_KIN"/>
    <property type="match status" value="1"/>
</dbReference>
<comment type="subcellular location">
    <subcellularLocation>
        <location evidence="2">Cell membrane</location>
        <topology evidence="2">Multi-pass membrane protein</topology>
    </subcellularLocation>
</comment>
<dbReference type="Pfam" id="PF02743">
    <property type="entry name" value="dCache_1"/>
    <property type="match status" value="1"/>
</dbReference>
<dbReference type="EC" id="2.7.13.3" evidence="3"/>
<dbReference type="InterPro" id="IPR029151">
    <property type="entry name" value="Sensor-like_sf"/>
</dbReference>
<dbReference type="EMBL" id="BSPQ01000002">
    <property type="protein sequence ID" value="GLS89912.1"/>
    <property type="molecule type" value="Genomic_DNA"/>
</dbReference>
<accession>A0ABQ6DXT8</accession>